<name>A0ABR4KA10_9EURO</name>
<dbReference type="EMBL" id="JBFXLR010000024">
    <property type="protein sequence ID" value="KAL2849114.1"/>
    <property type="molecule type" value="Genomic_DNA"/>
</dbReference>
<dbReference type="Proteomes" id="UP001610444">
    <property type="component" value="Unassembled WGS sequence"/>
</dbReference>
<organism evidence="2 3">
    <name type="scientific">Aspergillus pseudodeflectus</name>
    <dbReference type="NCBI Taxonomy" id="176178"/>
    <lineage>
        <taxon>Eukaryota</taxon>
        <taxon>Fungi</taxon>
        <taxon>Dikarya</taxon>
        <taxon>Ascomycota</taxon>
        <taxon>Pezizomycotina</taxon>
        <taxon>Eurotiomycetes</taxon>
        <taxon>Eurotiomycetidae</taxon>
        <taxon>Eurotiales</taxon>
        <taxon>Aspergillaceae</taxon>
        <taxon>Aspergillus</taxon>
        <taxon>Aspergillus subgen. Nidulantes</taxon>
    </lineage>
</organism>
<dbReference type="InterPro" id="IPR021833">
    <property type="entry name" value="DUF3425"/>
</dbReference>
<dbReference type="Pfam" id="PF11905">
    <property type="entry name" value="DUF3425"/>
    <property type="match status" value="1"/>
</dbReference>
<evidence type="ECO:0000313" key="3">
    <source>
        <dbReference type="Proteomes" id="UP001610444"/>
    </source>
</evidence>
<gene>
    <name evidence="2" type="ORF">BJX68DRAFT_99398</name>
</gene>
<feature type="region of interest" description="Disordered" evidence="1">
    <location>
        <begin position="1"/>
        <end position="20"/>
    </location>
</feature>
<comment type="caution">
    <text evidence="2">The sequence shown here is derived from an EMBL/GenBank/DDBJ whole genome shotgun (WGS) entry which is preliminary data.</text>
</comment>
<dbReference type="GeneID" id="98165321"/>
<dbReference type="PANTHER" id="PTHR38116:SF1">
    <property type="entry name" value="BZIP DOMAIN-CONTAINING PROTEIN"/>
    <property type="match status" value="1"/>
</dbReference>
<keyword evidence="3" id="KW-1185">Reference proteome</keyword>
<sequence length="343" mass="38956">MRPDQVPQAAGSERPPADDWYGVWDAKERRRRQNRVNQRAHRLRTRYAQGHAGVGSYLPQWYSAQVQPMAAVPFLLLEPTHQPQRISESLPEQVKRLESTLGLLTESRHTLSAETNQSSDANKAALSTFMASHSAKVSSLCLKTHDPEKKAILLRKVAQFHNSYQLNCPSADHLLSLTRVNVYRAFVAHMVILGITWEWMEDDSISPFFVAGPPPPPPGFEPPALPEKLQPTHLQRTSVHHTWIDLFPCPVMRDNLIQRGNEWDDEELCVDIMGYWDGNSTGPHGLIVWGEPADLANWEVTEGFLCKWGWLVRGCVELMRSTNHWREKRGLGPLFSKSVAYSQ</sequence>
<protein>
    <recommendedName>
        <fullName evidence="4">BZIP domain-containing protein</fullName>
    </recommendedName>
</protein>
<accession>A0ABR4KA10</accession>
<proteinExistence type="predicted"/>
<reference evidence="2 3" key="1">
    <citation type="submission" date="2024-07" db="EMBL/GenBank/DDBJ databases">
        <title>Section-level genome sequencing and comparative genomics of Aspergillus sections Usti and Cavernicolus.</title>
        <authorList>
            <consortium name="Lawrence Berkeley National Laboratory"/>
            <person name="Nybo J.L."/>
            <person name="Vesth T.C."/>
            <person name="Theobald S."/>
            <person name="Frisvad J.C."/>
            <person name="Larsen T.O."/>
            <person name="Kjaerboelling I."/>
            <person name="Rothschild-Mancinelli K."/>
            <person name="Lyhne E.K."/>
            <person name="Kogle M.E."/>
            <person name="Barry K."/>
            <person name="Clum A."/>
            <person name="Na H."/>
            <person name="Ledsgaard L."/>
            <person name="Lin J."/>
            <person name="Lipzen A."/>
            <person name="Kuo A."/>
            <person name="Riley R."/>
            <person name="Mondo S."/>
            <person name="LaButti K."/>
            <person name="Haridas S."/>
            <person name="Pangalinan J."/>
            <person name="Salamov A.A."/>
            <person name="Simmons B.A."/>
            <person name="Magnuson J.K."/>
            <person name="Chen J."/>
            <person name="Drula E."/>
            <person name="Henrissat B."/>
            <person name="Wiebenga A."/>
            <person name="Lubbers R.J."/>
            <person name="Gomes A.C."/>
            <person name="Macurrencykelacurrency M.R."/>
            <person name="Stajich J."/>
            <person name="Grigoriev I.V."/>
            <person name="Mortensen U.H."/>
            <person name="De vries R.P."/>
            <person name="Baker S.E."/>
            <person name="Andersen M.R."/>
        </authorList>
    </citation>
    <scope>NUCLEOTIDE SEQUENCE [LARGE SCALE GENOMIC DNA]</scope>
    <source>
        <strain evidence="2 3">CBS 756.74</strain>
    </source>
</reference>
<evidence type="ECO:0000256" key="1">
    <source>
        <dbReference type="SAM" id="MobiDB-lite"/>
    </source>
</evidence>
<dbReference type="RefSeq" id="XP_070898649.1">
    <property type="nucleotide sequence ID" value="XM_071050157.1"/>
</dbReference>
<evidence type="ECO:0000313" key="2">
    <source>
        <dbReference type="EMBL" id="KAL2849114.1"/>
    </source>
</evidence>
<dbReference type="PANTHER" id="PTHR38116">
    <property type="entry name" value="CHROMOSOME 7, WHOLE GENOME SHOTGUN SEQUENCE"/>
    <property type="match status" value="1"/>
</dbReference>
<evidence type="ECO:0008006" key="4">
    <source>
        <dbReference type="Google" id="ProtNLM"/>
    </source>
</evidence>